<dbReference type="Proteomes" id="UP000174145">
    <property type="component" value="Segment"/>
</dbReference>
<dbReference type="PROSITE" id="PS50222">
    <property type="entry name" value="EF_HAND_2"/>
    <property type="match status" value="2"/>
</dbReference>
<dbReference type="SMART" id="SM00054">
    <property type="entry name" value="EFh"/>
    <property type="match status" value="2"/>
</dbReference>
<evidence type="ECO:0000313" key="2">
    <source>
        <dbReference type="EMBL" id="BAO49417.1"/>
    </source>
</evidence>
<feature type="domain" description="EF-hand" evidence="1">
    <location>
        <begin position="2"/>
        <end position="37"/>
    </location>
</feature>
<dbReference type="EMBL" id="AP013055">
    <property type="protein sequence ID" value="BAO49417.1"/>
    <property type="molecule type" value="Genomic_DNA"/>
</dbReference>
<dbReference type="Pfam" id="PF13499">
    <property type="entry name" value="EF-hand_7"/>
    <property type="match status" value="1"/>
</dbReference>
<dbReference type="GeneID" id="18263486"/>
<name>W6JIP4_9POXV</name>
<sequence>MEIESTLNEIFNLINVSNTGLISAEELLQFMLQLDSTITLEDVQRMIENIDINGDRYIDSNEFILATGTNITPEDINNTFESISIDGVTNIDLLTRYYNILQISPIYNNTNEEYINLIFRMIGNNKEDFINFWNFITTQ</sequence>
<keyword evidence="3" id="KW-1185">Reference proteome</keyword>
<evidence type="ECO:0000259" key="1">
    <source>
        <dbReference type="PROSITE" id="PS50222"/>
    </source>
</evidence>
<dbReference type="InterPro" id="IPR011992">
    <property type="entry name" value="EF-hand-dom_pair"/>
</dbReference>
<protein>
    <submittedName>
        <fullName evidence="2">Putative calcium binding protein</fullName>
    </submittedName>
</protein>
<dbReference type="RefSeq" id="YP_009001530.1">
    <property type="nucleotide sequence ID" value="NC_023426.1"/>
</dbReference>
<dbReference type="KEGG" id="vg:18263486"/>
<dbReference type="SUPFAM" id="SSF47473">
    <property type="entry name" value="EF-hand"/>
    <property type="match status" value="1"/>
</dbReference>
<dbReference type="GO" id="GO:0005509">
    <property type="term" value="F:calcium ion binding"/>
    <property type="evidence" value="ECO:0007669"/>
    <property type="project" value="InterPro"/>
</dbReference>
<evidence type="ECO:0000313" key="3">
    <source>
        <dbReference type="Proteomes" id="UP000174145"/>
    </source>
</evidence>
<organism evidence="2 3">
    <name type="scientific">Alphaentomopoxvirus acuprea</name>
    <dbReference type="NCBI Taxonomy" id="62099"/>
    <lineage>
        <taxon>Viruses</taxon>
        <taxon>Varidnaviria</taxon>
        <taxon>Bamfordvirae</taxon>
        <taxon>Nucleocytoviricota</taxon>
        <taxon>Pokkesviricetes</taxon>
        <taxon>Chitovirales</taxon>
        <taxon>Poxviridae</taxon>
        <taxon>Entomopoxvirinae</taxon>
        <taxon>Alphaentomopoxvirus</taxon>
    </lineage>
</organism>
<feature type="domain" description="EF-hand" evidence="1">
    <location>
        <begin position="38"/>
        <end position="73"/>
    </location>
</feature>
<proteinExistence type="predicted"/>
<dbReference type="InterPro" id="IPR002048">
    <property type="entry name" value="EF_hand_dom"/>
</dbReference>
<dbReference type="OrthoDB" id="18097at10239"/>
<dbReference type="Gene3D" id="1.10.238.10">
    <property type="entry name" value="EF-hand"/>
    <property type="match status" value="1"/>
</dbReference>
<dbReference type="CDD" id="cd00051">
    <property type="entry name" value="EFh"/>
    <property type="match status" value="1"/>
</dbReference>
<accession>W6JIP4</accession>
<dbReference type="InterPro" id="IPR018247">
    <property type="entry name" value="EF_Hand_1_Ca_BS"/>
</dbReference>
<dbReference type="PROSITE" id="PS00018">
    <property type="entry name" value="EF_HAND_1"/>
    <property type="match status" value="1"/>
</dbReference>
<reference evidence="2 3" key="1">
    <citation type="journal article" date="2014" name="Virology">
        <title>The complete genome sequence of the Alphaentomopoxvirus Anomala cuprea entomopoxvirus, including its terminal hairpin loop sequences, suggests a potentially unique mode of apoptosis inhibition and mode of DNA replication.</title>
        <authorList>
            <person name="Mitsuhashi W."/>
            <person name="Miyamoto K."/>
            <person name="Wada S."/>
        </authorList>
    </citation>
    <scope>NUCLEOTIDE SEQUENCE [LARGE SCALE GENOMIC DNA]</scope>
    <source>
        <strain evidence="2">CV6M</strain>
    </source>
</reference>